<dbReference type="PROSITE" id="PS51352">
    <property type="entry name" value="THIOREDOXIN_2"/>
    <property type="match status" value="1"/>
</dbReference>
<dbReference type="EMBL" id="JAXIVS010000009">
    <property type="protein sequence ID" value="MDY7229730.1"/>
    <property type="molecule type" value="Genomic_DNA"/>
</dbReference>
<comment type="caution">
    <text evidence="9">The sequence shown here is derived from an EMBL/GenBank/DDBJ whole genome shotgun (WGS) entry which is preliminary data.</text>
</comment>
<dbReference type="Proteomes" id="UP001291309">
    <property type="component" value="Unassembled WGS sequence"/>
</dbReference>
<evidence type="ECO:0000313" key="9">
    <source>
        <dbReference type="EMBL" id="MDY7229730.1"/>
    </source>
</evidence>
<name>A0ABU5H8D3_9BACT</name>
<dbReference type="InterPro" id="IPR012336">
    <property type="entry name" value="Thioredoxin-like_fold"/>
</dbReference>
<dbReference type="SUPFAM" id="SSF52833">
    <property type="entry name" value="Thioredoxin-like"/>
    <property type="match status" value="1"/>
</dbReference>
<comment type="similarity">
    <text evidence="1">Belongs to the thioredoxin family. DsbA subfamily.</text>
</comment>
<evidence type="ECO:0000256" key="3">
    <source>
        <dbReference type="ARBA" id="ARBA00023002"/>
    </source>
</evidence>
<dbReference type="RefSeq" id="WP_321548453.1">
    <property type="nucleotide sequence ID" value="NZ_JAXIVS010000009.1"/>
</dbReference>
<proteinExistence type="inferred from homology"/>
<feature type="domain" description="Thioredoxin" evidence="8">
    <location>
        <begin position="139"/>
        <end position="359"/>
    </location>
</feature>
<keyword evidence="3" id="KW-0560">Oxidoreductase</keyword>
<feature type="signal peptide" evidence="7">
    <location>
        <begin position="1"/>
        <end position="20"/>
    </location>
</feature>
<evidence type="ECO:0000256" key="2">
    <source>
        <dbReference type="ARBA" id="ARBA00022729"/>
    </source>
</evidence>
<dbReference type="Gene3D" id="3.40.30.10">
    <property type="entry name" value="Glutaredoxin"/>
    <property type="match status" value="1"/>
</dbReference>
<dbReference type="PROSITE" id="PS51257">
    <property type="entry name" value="PROKAR_LIPOPROTEIN"/>
    <property type="match status" value="1"/>
</dbReference>
<accession>A0ABU5H8D3</accession>
<dbReference type="PANTHER" id="PTHR13887:SF14">
    <property type="entry name" value="DISULFIDE BOND FORMATION PROTEIN D"/>
    <property type="match status" value="1"/>
</dbReference>
<protein>
    <submittedName>
        <fullName evidence="9">DsbA family protein</fullName>
    </submittedName>
</protein>
<dbReference type="InterPro" id="IPR013766">
    <property type="entry name" value="Thioredoxin_domain"/>
</dbReference>
<dbReference type="PANTHER" id="PTHR13887">
    <property type="entry name" value="GLUTATHIONE S-TRANSFERASE KAPPA"/>
    <property type="match status" value="1"/>
</dbReference>
<keyword evidence="4" id="KW-1015">Disulfide bond</keyword>
<dbReference type="InterPro" id="IPR036249">
    <property type="entry name" value="Thioredoxin-like_sf"/>
</dbReference>
<keyword evidence="10" id="KW-1185">Reference proteome</keyword>
<evidence type="ECO:0000313" key="10">
    <source>
        <dbReference type="Proteomes" id="UP001291309"/>
    </source>
</evidence>
<evidence type="ECO:0000256" key="6">
    <source>
        <dbReference type="SAM" id="MobiDB-lite"/>
    </source>
</evidence>
<keyword evidence="2 7" id="KW-0732">Signal</keyword>
<evidence type="ECO:0000259" key="8">
    <source>
        <dbReference type="PROSITE" id="PS51352"/>
    </source>
</evidence>
<organism evidence="9 10">
    <name type="scientific">Hyalangium rubrum</name>
    <dbReference type="NCBI Taxonomy" id="3103134"/>
    <lineage>
        <taxon>Bacteria</taxon>
        <taxon>Pseudomonadati</taxon>
        <taxon>Myxococcota</taxon>
        <taxon>Myxococcia</taxon>
        <taxon>Myxococcales</taxon>
        <taxon>Cystobacterineae</taxon>
        <taxon>Archangiaceae</taxon>
        <taxon>Hyalangium</taxon>
    </lineage>
</organism>
<reference evidence="9 10" key="1">
    <citation type="submission" date="2023-12" db="EMBL/GenBank/DDBJ databases">
        <title>the genome sequence of Hyalangium sp. s54d21.</title>
        <authorList>
            <person name="Zhang X."/>
        </authorList>
    </citation>
    <scope>NUCLEOTIDE SEQUENCE [LARGE SCALE GENOMIC DNA]</scope>
    <source>
        <strain evidence="10">s54d21</strain>
    </source>
</reference>
<evidence type="ECO:0000256" key="7">
    <source>
        <dbReference type="SAM" id="SignalP"/>
    </source>
</evidence>
<dbReference type="Pfam" id="PF13462">
    <property type="entry name" value="Thioredoxin_4"/>
    <property type="match status" value="1"/>
</dbReference>
<feature type="compositionally biased region" description="Low complexity" evidence="6">
    <location>
        <begin position="26"/>
        <end position="38"/>
    </location>
</feature>
<evidence type="ECO:0000256" key="5">
    <source>
        <dbReference type="ARBA" id="ARBA00023284"/>
    </source>
</evidence>
<dbReference type="Gene3D" id="1.10.4030.10">
    <property type="entry name" value="Porin chaperone SurA, peptide-binding domain"/>
    <property type="match status" value="1"/>
</dbReference>
<gene>
    <name evidence="9" type="ORF">SYV04_25275</name>
</gene>
<feature type="region of interest" description="Disordered" evidence="6">
    <location>
        <begin position="23"/>
        <end position="43"/>
    </location>
</feature>
<feature type="chain" id="PRO_5045529713" evidence="7">
    <location>
        <begin position="21"/>
        <end position="362"/>
    </location>
</feature>
<evidence type="ECO:0000256" key="4">
    <source>
        <dbReference type="ARBA" id="ARBA00023157"/>
    </source>
</evidence>
<sequence>MSKLPLRLVLTALVAVSFTAGCNKQSSPAASATNTSAAGGQCEPPADTVVATYKVDGAEQKVTYGELTGRLGAPLADLEKRKQEMIKRGLEGYVLEKLVQAEAKKRGLPNEDALIKAEIEDKVPQPSDEEINKVFEQAKGGGQLPPDVTLEQVKPEIIKMLTEQNKREKAQALFTDLKSKADLQTMLPEKRIEVAAIGPAKGPEGAPITIVEFSDFQCPFCSKANASVNEVLKSYEGKVRLVFRHFPLSFHAEAPKAAEASLCAQDQNKFWEYHDKLFANQQALKVDDLKKHAVDLGLDAARFNECLDSGKKAELVKKDMADGEKVGVTGTPAFFINGVALSGAVPAEEFKSIIDAELKKKK</sequence>
<keyword evidence="5" id="KW-0676">Redox-active center</keyword>
<evidence type="ECO:0000256" key="1">
    <source>
        <dbReference type="ARBA" id="ARBA00005791"/>
    </source>
</evidence>